<evidence type="ECO:0000313" key="2">
    <source>
        <dbReference type="EMBL" id="KAI7734178.1"/>
    </source>
</evidence>
<dbReference type="Proteomes" id="UP001206925">
    <property type="component" value="Unassembled WGS sequence"/>
</dbReference>
<feature type="compositionally biased region" description="Pro residues" evidence="1">
    <location>
        <begin position="1"/>
        <end position="10"/>
    </location>
</feature>
<organism evidence="2 3">
    <name type="scientific">Ambrosia artemisiifolia</name>
    <name type="common">Common ragweed</name>
    <dbReference type="NCBI Taxonomy" id="4212"/>
    <lineage>
        <taxon>Eukaryota</taxon>
        <taxon>Viridiplantae</taxon>
        <taxon>Streptophyta</taxon>
        <taxon>Embryophyta</taxon>
        <taxon>Tracheophyta</taxon>
        <taxon>Spermatophyta</taxon>
        <taxon>Magnoliopsida</taxon>
        <taxon>eudicotyledons</taxon>
        <taxon>Gunneridae</taxon>
        <taxon>Pentapetalae</taxon>
        <taxon>asterids</taxon>
        <taxon>campanulids</taxon>
        <taxon>Asterales</taxon>
        <taxon>Asteraceae</taxon>
        <taxon>Asteroideae</taxon>
        <taxon>Heliantheae alliance</taxon>
        <taxon>Heliantheae</taxon>
        <taxon>Ambrosia</taxon>
    </lineage>
</organism>
<proteinExistence type="predicted"/>
<evidence type="ECO:0000256" key="1">
    <source>
        <dbReference type="SAM" id="MobiDB-lite"/>
    </source>
</evidence>
<dbReference type="EMBL" id="JAMZMK010009797">
    <property type="protein sequence ID" value="KAI7734178.1"/>
    <property type="molecule type" value="Genomic_DNA"/>
</dbReference>
<gene>
    <name evidence="2" type="ORF">M8C21_002189</name>
</gene>
<reference evidence="2" key="1">
    <citation type="submission" date="2022-06" db="EMBL/GenBank/DDBJ databases">
        <title>Uncovering the hologenomic basis of an extraordinary plant invasion.</title>
        <authorList>
            <person name="Bieker V.C."/>
            <person name="Martin M.D."/>
            <person name="Gilbert T."/>
            <person name="Hodgins K."/>
            <person name="Battlay P."/>
            <person name="Petersen B."/>
            <person name="Wilson J."/>
        </authorList>
    </citation>
    <scope>NUCLEOTIDE SEQUENCE</scope>
    <source>
        <strain evidence="2">AA19_3_7</strain>
        <tissue evidence="2">Leaf</tissue>
    </source>
</reference>
<accession>A0AAD5C2H4</accession>
<protein>
    <submittedName>
        <fullName evidence="2">Uncharacterized protein</fullName>
    </submittedName>
</protein>
<feature type="non-terminal residue" evidence="2">
    <location>
        <position position="65"/>
    </location>
</feature>
<feature type="region of interest" description="Disordered" evidence="1">
    <location>
        <begin position="1"/>
        <end position="21"/>
    </location>
</feature>
<dbReference type="AlphaFoldDB" id="A0AAD5C2H4"/>
<keyword evidence="3" id="KW-1185">Reference proteome</keyword>
<sequence length="65" mass="7235">SPKPQTPSPIPHNLTSIGPPPPVFQSSSGQVVLLPRPCDLCSVLPWPEHTHFVKPFVDEYWIAHK</sequence>
<evidence type="ECO:0000313" key="3">
    <source>
        <dbReference type="Proteomes" id="UP001206925"/>
    </source>
</evidence>
<comment type="caution">
    <text evidence="2">The sequence shown here is derived from an EMBL/GenBank/DDBJ whole genome shotgun (WGS) entry which is preliminary data.</text>
</comment>
<name>A0AAD5C2H4_AMBAR</name>